<evidence type="ECO:0000256" key="2">
    <source>
        <dbReference type="ARBA" id="ARBA00022729"/>
    </source>
</evidence>
<evidence type="ECO:0000313" key="4">
    <source>
        <dbReference type="EMBL" id="ADC35833.1"/>
    </source>
</evidence>
<dbReference type="GO" id="GO:0005576">
    <property type="term" value="C:extracellular region"/>
    <property type="evidence" value="ECO:0007669"/>
    <property type="project" value="UniProtKB-SubCell"/>
</dbReference>
<organism evidence="4">
    <name type="scientific">uncultured bacterium 89</name>
    <dbReference type="NCBI Taxonomy" id="698393"/>
    <lineage>
        <taxon>Bacteria</taxon>
        <taxon>environmental samples</taxon>
    </lineage>
</organism>
<dbReference type="InterPro" id="IPR002509">
    <property type="entry name" value="NODB_dom"/>
</dbReference>
<comment type="subcellular location">
    <subcellularLocation>
        <location evidence="1">Secreted</location>
    </subcellularLocation>
</comment>
<dbReference type="InterPro" id="IPR051398">
    <property type="entry name" value="Polysacch_Deacetylase"/>
</dbReference>
<dbReference type="GO" id="GO:0005975">
    <property type="term" value="P:carbohydrate metabolic process"/>
    <property type="evidence" value="ECO:0007669"/>
    <property type="project" value="InterPro"/>
</dbReference>
<dbReference type="CDD" id="cd10918">
    <property type="entry name" value="CE4_NodB_like_5s_6s"/>
    <property type="match status" value="1"/>
</dbReference>
<reference evidence="4" key="1">
    <citation type="submission" date="2009-12" db="EMBL/GenBank/DDBJ databases">
        <authorList>
            <person name="Kielak A."/>
            <person name="van Veen J.A."/>
            <person name="Kowalchuk G.A."/>
        </authorList>
    </citation>
    <scope>NUCLEOTIDE SEQUENCE</scope>
</reference>
<accession>E3T689</accession>
<dbReference type="PANTHER" id="PTHR34216">
    <property type="match status" value="1"/>
</dbReference>
<dbReference type="InterPro" id="IPR011330">
    <property type="entry name" value="Glyco_hydro/deAcase_b/a-brl"/>
</dbReference>
<dbReference type="Pfam" id="PF01522">
    <property type="entry name" value="Polysacc_deac_1"/>
    <property type="match status" value="1"/>
</dbReference>
<feature type="domain" description="NodB homology" evidence="3">
    <location>
        <begin position="50"/>
        <end position="242"/>
    </location>
</feature>
<evidence type="ECO:0000259" key="3">
    <source>
        <dbReference type="PROSITE" id="PS51677"/>
    </source>
</evidence>
<reference evidence="4" key="2">
    <citation type="journal article" date="2010" name="Appl. Environ. Microbiol.">
        <title>Comparative analysis of acidobacterial genomic fragments from terrestrial and aquatic metagenomic libraries, with emphasis on acidobacteria subdivision 6.</title>
        <authorList>
            <person name="Kielak A.M."/>
            <person name="van Veen J.A."/>
            <person name="Kowalchuk G.A."/>
        </authorList>
    </citation>
    <scope>NUCLEOTIDE SEQUENCE</scope>
</reference>
<keyword evidence="2" id="KW-0732">Signal</keyword>
<dbReference type="PANTHER" id="PTHR34216:SF3">
    <property type="entry name" value="POLY-BETA-1,6-N-ACETYL-D-GLUCOSAMINE N-DEACETYLASE"/>
    <property type="match status" value="1"/>
</dbReference>
<dbReference type="SUPFAM" id="SSF88713">
    <property type="entry name" value="Glycoside hydrolase/deacetylase"/>
    <property type="match status" value="1"/>
</dbReference>
<evidence type="ECO:0000256" key="1">
    <source>
        <dbReference type="ARBA" id="ARBA00004613"/>
    </source>
</evidence>
<dbReference type="EMBL" id="GU260701">
    <property type="protein sequence ID" value="ADC35833.1"/>
    <property type="molecule type" value="Genomic_DNA"/>
</dbReference>
<dbReference type="PROSITE" id="PS51677">
    <property type="entry name" value="NODB"/>
    <property type="match status" value="1"/>
</dbReference>
<dbReference type="Gene3D" id="3.20.20.370">
    <property type="entry name" value="Glycoside hydrolase/deacetylase"/>
    <property type="match status" value="1"/>
</dbReference>
<protein>
    <submittedName>
        <fullName evidence="4">Polysaccharide deacetylase</fullName>
    </submittedName>
</protein>
<sequence>MRSAILTYHSVDGSGSIISVTPDLFRRQMQTLVERRVPVIPLDRILAGNTGVALTFDDGYQNFADAALPVLIEFHLSATVFVVSGLCGSLGTWKSAPGIPRLPLMHWNTVRQLPANLITLGSHSVSHPDLTRISGDNVAVELHDSRREIEDRTGRPVSLLAYPYGSVNAAVRAAAQRDYAMSCGTQLNYLGAEPDGFDLPRVDTYYLREAAWFEKVVTGGGQTYLGVRRFLRNVRRASSPGW</sequence>
<dbReference type="AlphaFoldDB" id="E3T689"/>
<name>E3T689_9BACT</name>
<dbReference type="GO" id="GO:0016810">
    <property type="term" value="F:hydrolase activity, acting on carbon-nitrogen (but not peptide) bonds"/>
    <property type="evidence" value="ECO:0007669"/>
    <property type="project" value="InterPro"/>
</dbReference>
<proteinExistence type="predicted"/>